<dbReference type="AlphaFoldDB" id="A0A2W5TU44"/>
<organism evidence="6 7">
    <name type="scientific">Archangium gephyra</name>
    <dbReference type="NCBI Taxonomy" id="48"/>
    <lineage>
        <taxon>Bacteria</taxon>
        <taxon>Pseudomonadati</taxon>
        <taxon>Myxococcota</taxon>
        <taxon>Myxococcia</taxon>
        <taxon>Myxococcales</taxon>
        <taxon>Cystobacterineae</taxon>
        <taxon>Archangiaceae</taxon>
        <taxon>Archangium</taxon>
    </lineage>
</organism>
<dbReference type="Proteomes" id="UP000249061">
    <property type="component" value="Unassembled WGS sequence"/>
</dbReference>
<protein>
    <submittedName>
        <fullName evidence="6">TIGR01777 family protein</fullName>
    </submittedName>
</protein>
<dbReference type="Gene3D" id="3.30.530.20">
    <property type="match status" value="1"/>
</dbReference>
<dbReference type="SUPFAM" id="SSF55961">
    <property type="entry name" value="Bet v1-like"/>
    <property type="match status" value="1"/>
</dbReference>
<dbReference type="InterPro" id="IPR013549">
    <property type="entry name" value="DUF1731"/>
</dbReference>
<dbReference type="CDD" id="cd07820">
    <property type="entry name" value="SRPBCC_3"/>
    <property type="match status" value="1"/>
</dbReference>
<dbReference type="InterPro" id="IPR005031">
    <property type="entry name" value="COQ10_START"/>
</dbReference>
<dbReference type="SUPFAM" id="SSF51735">
    <property type="entry name" value="NAD(P)-binding Rossmann-fold domains"/>
    <property type="match status" value="1"/>
</dbReference>
<evidence type="ECO:0000259" key="5">
    <source>
        <dbReference type="Pfam" id="PF08338"/>
    </source>
</evidence>
<comment type="similarity">
    <text evidence="2">Belongs to the NAD(P)-dependent epimerase/dehydratase family. SDR39U1 subfamily.</text>
</comment>
<sequence length="433" mass="46711">MKLTTFEKRSVMPVPADELFAWHAREGAFERLNPPFAPAEIEERSGGLEVGARTVVKIPVGPTKQRWVAEHTAFEPGRMFRDEQTSGPFAKWVHTHRFEPLTESTSTLIDTIEYALPLGGIVGGSFTDRTLERMFDYRHAITRADLSRHHGPRRVFAIAGASGLVGSALKAFLSTGGHEVRVIKRGDFKAVEGAEVVVNLAGAGIADERWSDERKRELVESRVDYTKKLVAHAKGVKVWLQGSAVGIYGERGDEVLTEDSAPGAPGDHATKFLSKLCLDWEAAAQGAAERVVLLRTGIVQSAQGGALAKLLPAFKLGAGGPIAGGKAWQSWVSIEDMLGLILFAAQNENVVGPLNLTSPNPVTSGDYARVLGRVLSRPAIAPLPGFALRALFGEMADGAILASQRALPQRAQSAGFTFLHPDLEQALRFTLGR</sequence>
<feature type="domain" description="NAD-dependent epimerase/dehydratase" evidence="3">
    <location>
        <begin position="158"/>
        <end position="348"/>
    </location>
</feature>
<dbReference type="InterPro" id="IPR023393">
    <property type="entry name" value="START-like_dom_sf"/>
</dbReference>
<comment type="caution">
    <text evidence="6">The sequence shown here is derived from an EMBL/GenBank/DDBJ whole genome shotgun (WGS) entry which is preliminary data.</text>
</comment>
<feature type="domain" description="Coenzyme Q-binding protein COQ10 START" evidence="4">
    <location>
        <begin position="12"/>
        <end position="134"/>
    </location>
</feature>
<dbReference type="InterPro" id="IPR001509">
    <property type="entry name" value="Epimerase_deHydtase"/>
</dbReference>
<dbReference type="NCBIfam" id="TIGR01777">
    <property type="entry name" value="yfcH"/>
    <property type="match status" value="1"/>
</dbReference>
<feature type="domain" description="DUF1731" evidence="5">
    <location>
        <begin position="383"/>
        <end position="428"/>
    </location>
</feature>
<dbReference type="InterPro" id="IPR010099">
    <property type="entry name" value="SDR39U1"/>
</dbReference>
<proteinExistence type="inferred from homology"/>
<evidence type="ECO:0000313" key="6">
    <source>
        <dbReference type="EMBL" id="PZR16793.1"/>
    </source>
</evidence>
<evidence type="ECO:0000313" key="7">
    <source>
        <dbReference type="Proteomes" id="UP000249061"/>
    </source>
</evidence>
<dbReference type="Pfam" id="PF03364">
    <property type="entry name" value="Polyketide_cyc"/>
    <property type="match status" value="1"/>
</dbReference>
<evidence type="ECO:0000256" key="2">
    <source>
        <dbReference type="ARBA" id="ARBA00009353"/>
    </source>
</evidence>
<dbReference type="Pfam" id="PF01370">
    <property type="entry name" value="Epimerase"/>
    <property type="match status" value="1"/>
</dbReference>
<name>A0A2W5TU44_9BACT</name>
<reference evidence="6 7" key="1">
    <citation type="submission" date="2017-08" db="EMBL/GenBank/DDBJ databases">
        <title>Infants hospitalized years apart are colonized by the same room-sourced microbial strains.</title>
        <authorList>
            <person name="Brooks B."/>
            <person name="Olm M.R."/>
            <person name="Firek B.A."/>
            <person name="Baker R."/>
            <person name="Thomas B.C."/>
            <person name="Morowitz M.J."/>
            <person name="Banfield J.F."/>
        </authorList>
    </citation>
    <scope>NUCLEOTIDE SEQUENCE [LARGE SCALE GENOMIC DNA]</scope>
    <source>
        <strain evidence="6">S2_003_000_R2_14</strain>
    </source>
</reference>
<dbReference type="PANTHER" id="PTHR11092:SF0">
    <property type="entry name" value="EPIMERASE FAMILY PROTEIN SDR39U1"/>
    <property type="match status" value="1"/>
</dbReference>
<evidence type="ECO:0000256" key="1">
    <source>
        <dbReference type="ARBA" id="ARBA00008918"/>
    </source>
</evidence>
<evidence type="ECO:0000259" key="4">
    <source>
        <dbReference type="Pfam" id="PF03364"/>
    </source>
</evidence>
<dbReference type="Gene3D" id="3.40.50.720">
    <property type="entry name" value="NAD(P)-binding Rossmann-like Domain"/>
    <property type="match status" value="1"/>
</dbReference>
<comment type="similarity">
    <text evidence="1">Belongs to the ribosome association toxin RatA family.</text>
</comment>
<dbReference type="Pfam" id="PF08338">
    <property type="entry name" value="DUF1731"/>
    <property type="match status" value="1"/>
</dbReference>
<dbReference type="EMBL" id="QFQP01000003">
    <property type="protein sequence ID" value="PZR16793.1"/>
    <property type="molecule type" value="Genomic_DNA"/>
</dbReference>
<dbReference type="PANTHER" id="PTHR11092">
    <property type="entry name" value="SUGAR NUCLEOTIDE EPIMERASE RELATED"/>
    <property type="match status" value="1"/>
</dbReference>
<evidence type="ECO:0000259" key="3">
    <source>
        <dbReference type="Pfam" id="PF01370"/>
    </source>
</evidence>
<gene>
    <name evidence="6" type="ORF">DI536_06480</name>
</gene>
<accession>A0A2W5TU44</accession>
<dbReference type="InterPro" id="IPR036291">
    <property type="entry name" value="NAD(P)-bd_dom_sf"/>
</dbReference>